<comment type="caution">
    <text evidence="2">The sequence shown here is derived from an EMBL/GenBank/DDBJ whole genome shotgun (WGS) entry which is preliminary data.</text>
</comment>
<gene>
    <name evidence="2" type="ORF">OL599_16080</name>
</gene>
<dbReference type="AlphaFoldDB" id="A0AA41YVE1"/>
<accession>A0AA41YVE1</accession>
<reference evidence="2" key="1">
    <citation type="submission" date="2022-09" db="EMBL/GenBank/DDBJ databases">
        <title>Rhodovastum sp. nov. RN2-1 isolated from soil in Seongnam, South Korea.</title>
        <authorList>
            <person name="Le N.T."/>
        </authorList>
    </citation>
    <scope>NUCLEOTIDE SEQUENCE</scope>
    <source>
        <strain evidence="2">RN2-1</strain>
    </source>
</reference>
<keyword evidence="3" id="KW-1185">Reference proteome</keyword>
<dbReference type="EMBL" id="JAPDNT010000015">
    <property type="protein sequence ID" value="MCW3476097.1"/>
    <property type="molecule type" value="Genomic_DNA"/>
</dbReference>
<feature type="region of interest" description="Disordered" evidence="1">
    <location>
        <begin position="122"/>
        <end position="173"/>
    </location>
</feature>
<dbReference type="Proteomes" id="UP001165679">
    <property type="component" value="Unassembled WGS sequence"/>
</dbReference>
<evidence type="ECO:0000313" key="3">
    <source>
        <dbReference type="Proteomes" id="UP001165679"/>
    </source>
</evidence>
<evidence type="ECO:0000313" key="2">
    <source>
        <dbReference type="EMBL" id="MCW3476097.1"/>
    </source>
</evidence>
<dbReference type="RefSeq" id="WP_264714843.1">
    <property type="nucleotide sequence ID" value="NZ_JAPDNT010000015.1"/>
</dbReference>
<sequence length="173" mass="19089">MGVEFAAERRLLAQDELAPVQQSHYPALDDLPHGDLLDLTRWLRARHGRARDIIRERRRRRSGKAATRDVTAEPPSERGLAAKKQVFARALKRANARLNQLAAAARREHALAFLHAALARKHATPPRHPNAGQTAAPGMRAQPSRKPRPVIQGARIGSTSQAVRNAQAARDAQ</sequence>
<proteinExistence type="predicted"/>
<evidence type="ECO:0000256" key="1">
    <source>
        <dbReference type="SAM" id="MobiDB-lite"/>
    </source>
</evidence>
<organism evidence="2 3">
    <name type="scientific">Limobrevibacterium gyesilva</name>
    <dbReference type="NCBI Taxonomy" id="2991712"/>
    <lineage>
        <taxon>Bacteria</taxon>
        <taxon>Pseudomonadati</taxon>
        <taxon>Pseudomonadota</taxon>
        <taxon>Alphaproteobacteria</taxon>
        <taxon>Acetobacterales</taxon>
        <taxon>Acetobacteraceae</taxon>
        <taxon>Limobrevibacterium</taxon>
    </lineage>
</organism>
<reference evidence="2" key="2">
    <citation type="submission" date="2022-10" db="EMBL/GenBank/DDBJ databases">
        <authorList>
            <person name="Trinh H.N."/>
        </authorList>
    </citation>
    <scope>NUCLEOTIDE SEQUENCE</scope>
    <source>
        <strain evidence="2">RN2-1</strain>
    </source>
</reference>
<name>A0AA41YVE1_9PROT</name>
<feature type="region of interest" description="Disordered" evidence="1">
    <location>
        <begin position="56"/>
        <end position="78"/>
    </location>
</feature>
<protein>
    <submittedName>
        <fullName evidence="2">Uncharacterized protein</fullName>
    </submittedName>
</protein>